<evidence type="ECO:0000256" key="11">
    <source>
        <dbReference type="SAM" id="MobiDB-lite"/>
    </source>
</evidence>
<feature type="transmembrane region" description="Helical" evidence="10">
    <location>
        <begin position="567"/>
        <end position="587"/>
    </location>
</feature>
<gene>
    <name evidence="12" type="ORF">EW145_g4017</name>
</gene>
<dbReference type="InterPro" id="IPR051143">
    <property type="entry name" value="TrkH_K-transport"/>
</dbReference>
<organism evidence="12 13">
    <name type="scientific">Phellinidium pouzarii</name>
    <dbReference type="NCBI Taxonomy" id="167371"/>
    <lineage>
        <taxon>Eukaryota</taxon>
        <taxon>Fungi</taxon>
        <taxon>Dikarya</taxon>
        <taxon>Basidiomycota</taxon>
        <taxon>Agaricomycotina</taxon>
        <taxon>Agaricomycetes</taxon>
        <taxon>Hymenochaetales</taxon>
        <taxon>Hymenochaetaceae</taxon>
        <taxon>Phellinidium</taxon>
    </lineage>
</organism>
<comment type="caution">
    <text evidence="12">The sequence shown here is derived from an EMBL/GenBank/DDBJ whole genome shotgun (WGS) entry which is preliminary data.</text>
</comment>
<dbReference type="GO" id="GO:0005886">
    <property type="term" value="C:plasma membrane"/>
    <property type="evidence" value="ECO:0007669"/>
    <property type="project" value="InterPro"/>
</dbReference>
<comment type="similarity">
    <text evidence="2 10">Belongs to the TrkH potassium transport family.</text>
</comment>
<keyword evidence="5 10" id="KW-0812">Transmembrane</keyword>
<dbReference type="Proteomes" id="UP000308199">
    <property type="component" value="Unassembled WGS sequence"/>
</dbReference>
<feature type="region of interest" description="Disordered" evidence="11">
    <location>
        <begin position="210"/>
        <end position="261"/>
    </location>
</feature>
<evidence type="ECO:0000256" key="10">
    <source>
        <dbReference type="PIRNR" id="PIRNR002450"/>
    </source>
</evidence>
<feature type="compositionally biased region" description="Low complexity" evidence="11">
    <location>
        <begin position="230"/>
        <end position="241"/>
    </location>
</feature>
<evidence type="ECO:0000256" key="5">
    <source>
        <dbReference type="ARBA" id="ARBA00022692"/>
    </source>
</evidence>
<dbReference type="OrthoDB" id="9999863at2759"/>
<evidence type="ECO:0000256" key="1">
    <source>
        <dbReference type="ARBA" id="ARBA00004141"/>
    </source>
</evidence>
<keyword evidence="9 10" id="KW-0472">Membrane</keyword>
<dbReference type="PANTHER" id="PTHR31064:SF30">
    <property type="entry name" value="HIGH-AFFINITY POTASSIUM TRANSPORT PROTEIN-RELATED"/>
    <property type="match status" value="1"/>
</dbReference>
<evidence type="ECO:0000256" key="7">
    <source>
        <dbReference type="ARBA" id="ARBA00022989"/>
    </source>
</evidence>
<reference evidence="12 13" key="1">
    <citation type="submission" date="2019-02" db="EMBL/GenBank/DDBJ databases">
        <title>Genome sequencing of the rare red list fungi Phellinidium pouzarii.</title>
        <authorList>
            <person name="Buettner E."/>
            <person name="Kellner H."/>
        </authorList>
    </citation>
    <scope>NUCLEOTIDE SEQUENCE [LARGE SCALE GENOMIC DNA]</scope>
    <source>
        <strain evidence="12 13">DSM 108285</strain>
    </source>
</reference>
<dbReference type="GO" id="GO:0030007">
    <property type="term" value="P:intracellular potassium ion homeostasis"/>
    <property type="evidence" value="ECO:0007669"/>
    <property type="project" value="UniProtKB-UniRule"/>
</dbReference>
<evidence type="ECO:0000256" key="2">
    <source>
        <dbReference type="ARBA" id="ARBA00009137"/>
    </source>
</evidence>
<evidence type="ECO:0000256" key="4">
    <source>
        <dbReference type="ARBA" id="ARBA00022538"/>
    </source>
</evidence>
<evidence type="ECO:0000256" key="9">
    <source>
        <dbReference type="ARBA" id="ARBA00023136"/>
    </source>
</evidence>
<feature type="transmembrane region" description="Helical" evidence="10">
    <location>
        <begin position="31"/>
        <end position="51"/>
    </location>
</feature>
<feature type="transmembrane region" description="Helical" evidence="10">
    <location>
        <begin position="63"/>
        <end position="83"/>
    </location>
</feature>
<feature type="transmembrane region" description="Helical" evidence="10">
    <location>
        <begin position="429"/>
        <end position="453"/>
    </location>
</feature>
<keyword evidence="8 10" id="KW-0406">Ion transport</keyword>
<evidence type="ECO:0000313" key="12">
    <source>
        <dbReference type="EMBL" id="THH06536.1"/>
    </source>
</evidence>
<dbReference type="PANTHER" id="PTHR31064">
    <property type="entry name" value="POTASSIUM TRANSPORT PROTEIN DDB_G0292412-RELATED"/>
    <property type="match status" value="1"/>
</dbReference>
<keyword evidence="6 10" id="KW-0630">Potassium</keyword>
<feature type="region of interest" description="Disordered" evidence="11">
    <location>
        <begin position="132"/>
        <end position="159"/>
    </location>
</feature>
<evidence type="ECO:0000256" key="6">
    <source>
        <dbReference type="ARBA" id="ARBA00022958"/>
    </source>
</evidence>
<evidence type="ECO:0000313" key="13">
    <source>
        <dbReference type="Proteomes" id="UP000308199"/>
    </source>
</evidence>
<dbReference type="InterPro" id="IPR015958">
    <property type="entry name" value="Trk1_fungi"/>
</dbReference>
<protein>
    <recommendedName>
        <fullName evidence="10">Potassium transport protein</fullName>
    </recommendedName>
</protein>
<evidence type="ECO:0000256" key="8">
    <source>
        <dbReference type="ARBA" id="ARBA00023065"/>
    </source>
</evidence>
<feature type="transmembrane region" description="Helical" evidence="10">
    <location>
        <begin position="599"/>
        <end position="619"/>
    </location>
</feature>
<keyword evidence="3 10" id="KW-0813">Transport</keyword>
<feature type="transmembrane region" description="Helical" evidence="10">
    <location>
        <begin position="726"/>
        <end position="747"/>
    </location>
</feature>
<keyword evidence="7 10" id="KW-1133">Transmembrane helix</keyword>
<dbReference type="PIRSF" id="PIRSF002450">
    <property type="entry name" value="K+_transpter_TRK"/>
    <property type="match status" value="1"/>
</dbReference>
<sequence>MQALNARLLITFTPLIFSAIFFAVNGENHISYIDSLFTCISAISVCGLAPIDLSSLTGLQQALLAVLACVGNPITVSWVMVYIRRHYLAKKCEHIIEAELEKRRAIVENGANTDYKSTWGKRLTRAFTLNAQSSRVEERGSDGQGEGEADEKKRARISNKKALHKLSPDMIRRMDDAPKPVDPNGWVTERPAVRRVLSQINEKENGTVVEKATGGATPSPQPITPADSSTNNTPTGPPTNTILGRAPTLQNGNSRGGVPLGHTLTVEFRTPERDYRRQSSYVDGAHSMRSRRLSTSADVVHDDRDFNPRGGVPLTRRNTTMRTYRSQSTRPQPNTMNEGYGGFPYPQVLLLRLIKKYFPSLERRFVRTLTIPRTQTLSNALGTLTDGDRVKNVNYVSFNAIVGRNSTFHMLTEEHLQELGGVEYRALTALLWIVGGYFLIFQLLAFAIIAPYMSLPRWRSDFEPPNLHRSIPSTWFSAFQTMSAFTNMGLSLVDQSMIPFQKAYPMIFVMVILVIAGNTGFPVFLRLTIWTITKIIPYDSRLNETLHFLLDHPRRCFIYLFPSHQTWFLLTVLIALNVTDWFFFLVLDIGSSTFEAIPVGVRFAIGLLQATCVRAAGFATVSPSALAPSVQALYVMMMYISVYPIAMSVRSTNVYEEKSLGVFEDDDEDSDSESEPTGEGPRVVVWGRFLAWHARRQLAFDMWWLGLGMFIVCIVERSKIQNESNLQWFTIFSIIFEIISAYSTVGLSLGVPFANFSFSGALTPLSKLIICAVMLRGRHRGLPVAIDRAVMLPNEFKKTMGIHETENGIEPFNDEAENGRVLFSEPENIEISSRTAPTDRGSLGE</sequence>
<comment type="subcellular location">
    <subcellularLocation>
        <location evidence="1">Membrane</location>
        <topology evidence="1">Multi-pass membrane protein</topology>
    </subcellularLocation>
</comment>
<dbReference type="InterPro" id="IPR004773">
    <property type="entry name" value="K/Na_transp_Trk1/HKT1"/>
</dbReference>
<dbReference type="GO" id="GO:1990573">
    <property type="term" value="P:potassium ion import across plasma membrane"/>
    <property type="evidence" value="ECO:0007669"/>
    <property type="project" value="TreeGrafter"/>
</dbReference>
<dbReference type="InterPro" id="IPR003445">
    <property type="entry name" value="Cat_transpt"/>
</dbReference>
<dbReference type="Pfam" id="PF02386">
    <property type="entry name" value="TrkH"/>
    <property type="match status" value="1"/>
</dbReference>
<proteinExistence type="inferred from homology"/>
<dbReference type="NCBIfam" id="TIGR00934">
    <property type="entry name" value="2a38euk"/>
    <property type="match status" value="1"/>
</dbReference>
<dbReference type="GO" id="GO:0140107">
    <property type="term" value="F:high-affinity potassium ion transmembrane transporter activity"/>
    <property type="evidence" value="ECO:0007669"/>
    <property type="project" value="TreeGrafter"/>
</dbReference>
<keyword evidence="13" id="KW-1185">Reference proteome</keyword>
<evidence type="ECO:0000256" key="3">
    <source>
        <dbReference type="ARBA" id="ARBA00022448"/>
    </source>
</evidence>
<name>A0A4S4L505_9AGAM</name>
<feature type="transmembrane region" description="Helical" evidence="10">
    <location>
        <begin position="6"/>
        <end position="24"/>
    </location>
</feature>
<keyword evidence="4 10" id="KW-0633">Potassium transport</keyword>
<feature type="transmembrane region" description="Helical" evidence="10">
    <location>
        <begin position="505"/>
        <end position="525"/>
    </location>
</feature>
<accession>A0A4S4L505</accession>
<dbReference type="AlphaFoldDB" id="A0A4S4L505"/>
<dbReference type="EMBL" id="SGPK01000190">
    <property type="protein sequence ID" value="THH06536.1"/>
    <property type="molecule type" value="Genomic_DNA"/>
</dbReference>
<feature type="transmembrane region" description="Helical" evidence="10">
    <location>
        <begin position="631"/>
        <end position="649"/>
    </location>
</feature>